<reference evidence="4 5" key="1">
    <citation type="submission" date="2016-11" db="EMBL/GenBank/DDBJ databases">
        <authorList>
            <person name="Jaros S."/>
            <person name="Januszkiewicz K."/>
            <person name="Wedrychowicz H."/>
        </authorList>
    </citation>
    <scope>NUCLEOTIDE SEQUENCE [LARGE SCALE GENOMIC DNA]</scope>
    <source>
        <strain evidence="4 5">DSM 18119</strain>
    </source>
</reference>
<evidence type="ECO:0000256" key="1">
    <source>
        <dbReference type="ARBA" id="ARBA00007569"/>
    </source>
</evidence>
<accession>A0A1M5ASA9</accession>
<dbReference type="RefSeq" id="WP_072835513.1">
    <property type="nucleotide sequence ID" value="NZ_FQUU01000009.1"/>
</dbReference>
<dbReference type="PANTHER" id="PTHR10884">
    <property type="entry name" value="NADH DEHYDROGENASE UBIQUINONE IRON-SULFUR PROTEIN 3"/>
    <property type="match status" value="1"/>
</dbReference>
<dbReference type="SUPFAM" id="SSF143243">
    <property type="entry name" value="Nqo5-like"/>
    <property type="match status" value="1"/>
</dbReference>
<sequence length="191" mass="22358">MSLSNDLIKQRLTEKFGDQVTNIEEPYGMLTFEVPKDLNLKMLQFLYDDEELKFRFLTDLTAVHYPAYKGRELAVVYHLHNLVDNCRIRFKVFTDINKPDVFSAVNIYASANWQEREAYDFYGVNFVGHPNLIRIQNVEEMDYFPQRKEFPLEDQTRIDKDDEMFGRGGSFDFGNKQADGSPTTISEAEKK</sequence>
<comment type="similarity">
    <text evidence="1">Belongs to the complex I 30 kDa subunit family.</text>
</comment>
<feature type="compositionally biased region" description="Polar residues" evidence="2">
    <location>
        <begin position="178"/>
        <end position="191"/>
    </location>
</feature>
<dbReference type="EMBL" id="FQUU01000009">
    <property type="protein sequence ID" value="SHF33121.1"/>
    <property type="molecule type" value="Genomic_DNA"/>
</dbReference>
<feature type="region of interest" description="Disordered" evidence="2">
    <location>
        <begin position="153"/>
        <end position="191"/>
    </location>
</feature>
<evidence type="ECO:0000313" key="4">
    <source>
        <dbReference type="EMBL" id="SHF33121.1"/>
    </source>
</evidence>
<proteinExistence type="inferred from homology"/>
<feature type="domain" description="NADH:ubiquinone oxidoreductase 30kDa subunit" evidence="3">
    <location>
        <begin position="33"/>
        <end position="155"/>
    </location>
</feature>
<dbReference type="OrthoDB" id="9803286at2"/>
<dbReference type="Proteomes" id="UP000184048">
    <property type="component" value="Unassembled WGS sequence"/>
</dbReference>
<evidence type="ECO:0000259" key="3">
    <source>
        <dbReference type="Pfam" id="PF00329"/>
    </source>
</evidence>
<dbReference type="PANTHER" id="PTHR10884:SF14">
    <property type="entry name" value="NADH DEHYDROGENASE [UBIQUINONE] IRON-SULFUR PROTEIN 3, MITOCHONDRIAL"/>
    <property type="match status" value="1"/>
</dbReference>
<evidence type="ECO:0000313" key="5">
    <source>
        <dbReference type="Proteomes" id="UP000184048"/>
    </source>
</evidence>
<organism evidence="4 5">
    <name type="scientific">Flavisolibacter ginsengisoli DSM 18119</name>
    <dbReference type="NCBI Taxonomy" id="1121884"/>
    <lineage>
        <taxon>Bacteria</taxon>
        <taxon>Pseudomonadati</taxon>
        <taxon>Bacteroidota</taxon>
        <taxon>Chitinophagia</taxon>
        <taxon>Chitinophagales</taxon>
        <taxon>Chitinophagaceae</taxon>
        <taxon>Flavisolibacter</taxon>
    </lineage>
</organism>
<evidence type="ECO:0000256" key="2">
    <source>
        <dbReference type="SAM" id="MobiDB-lite"/>
    </source>
</evidence>
<dbReference type="Gene3D" id="3.30.460.80">
    <property type="entry name" value="NADH:ubiquinone oxidoreductase, 30kDa subunit"/>
    <property type="match status" value="1"/>
</dbReference>
<feature type="compositionally biased region" description="Basic and acidic residues" evidence="2">
    <location>
        <begin position="153"/>
        <end position="165"/>
    </location>
</feature>
<dbReference type="InterPro" id="IPR001268">
    <property type="entry name" value="NADH_UbQ_OxRdtase_30kDa_su"/>
</dbReference>
<protein>
    <submittedName>
        <fullName evidence="4">NADH-quinone oxidoreductase subunit C</fullName>
    </submittedName>
</protein>
<keyword evidence="5" id="KW-1185">Reference proteome</keyword>
<dbReference type="Pfam" id="PF00329">
    <property type="entry name" value="Complex1_30kDa"/>
    <property type="match status" value="1"/>
</dbReference>
<dbReference type="GO" id="GO:0008137">
    <property type="term" value="F:NADH dehydrogenase (ubiquinone) activity"/>
    <property type="evidence" value="ECO:0007669"/>
    <property type="project" value="InterPro"/>
</dbReference>
<dbReference type="InterPro" id="IPR037232">
    <property type="entry name" value="NADH_quin_OxRdtase_su_C/D-like"/>
</dbReference>
<dbReference type="AlphaFoldDB" id="A0A1M5ASA9"/>
<name>A0A1M5ASA9_9BACT</name>
<dbReference type="STRING" id="1121884.SAMN02745131_02336"/>
<gene>
    <name evidence="4" type="ORF">SAMN02745131_02336</name>
</gene>